<sequence>MKSLFKKLLAIATGGSLAVVFGVVLVSSLSRYLLNAPIQWSEEVAKYAMIYGTMFGTVLCYMEDIHIKFGFLKQGLPTLLTRILNLVLDLITLGTGVVLAWSGYLFVMKRGGIDAPGTGLPMSVFQSAMVIGGVCLVIAALFQIPSHFKAKRYEAEV</sequence>
<evidence type="ECO:0000256" key="7">
    <source>
        <dbReference type="ARBA" id="ARBA00023136"/>
    </source>
</evidence>
<reference evidence="11 12" key="1">
    <citation type="submission" date="2016-10" db="EMBL/GenBank/DDBJ databases">
        <authorList>
            <person name="de Groot N.N."/>
        </authorList>
    </citation>
    <scope>NUCLEOTIDE SEQUENCE [LARGE SCALE GENOMIC DNA]</scope>
    <source>
        <strain evidence="11 12">DSM 22012</strain>
    </source>
</reference>
<dbReference type="Proteomes" id="UP000236745">
    <property type="component" value="Unassembled WGS sequence"/>
</dbReference>
<evidence type="ECO:0000256" key="6">
    <source>
        <dbReference type="ARBA" id="ARBA00022989"/>
    </source>
</evidence>
<dbReference type="EMBL" id="FNVQ01000001">
    <property type="protein sequence ID" value="SEF72274.1"/>
    <property type="molecule type" value="Genomic_DNA"/>
</dbReference>
<name>A0A1H5UB81_9GAMM</name>
<evidence type="ECO:0000256" key="4">
    <source>
        <dbReference type="ARBA" id="ARBA00022519"/>
    </source>
</evidence>
<comment type="function">
    <text evidence="9">Part of the tripartite ATP-independent periplasmic (TRAP) transport system.</text>
</comment>
<gene>
    <name evidence="11" type="ORF">SAMN05444390_101326</name>
</gene>
<organism evidence="11 12">
    <name type="scientific">Marinobacterium lutimaris</name>
    <dbReference type="NCBI Taxonomy" id="568106"/>
    <lineage>
        <taxon>Bacteria</taxon>
        <taxon>Pseudomonadati</taxon>
        <taxon>Pseudomonadota</taxon>
        <taxon>Gammaproteobacteria</taxon>
        <taxon>Oceanospirillales</taxon>
        <taxon>Oceanospirillaceae</taxon>
        <taxon>Marinobacterium</taxon>
    </lineage>
</organism>
<keyword evidence="5 9" id="KW-0812">Transmembrane</keyword>
<evidence type="ECO:0000256" key="3">
    <source>
        <dbReference type="ARBA" id="ARBA00022475"/>
    </source>
</evidence>
<comment type="caution">
    <text evidence="9">Lacks conserved residue(s) required for the propagation of feature annotation.</text>
</comment>
<feature type="transmembrane region" description="Helical" evidence="9">
    <location>
        <begin position="124"/>
        <end position="142"/>
    </location>
</feature>
<comment type="similarity">
    <text evidence="8 9">Belongs to the TRAP transporter small permease family.</text>
</comment>
<dbReference type="AlphaFoldDB" id="A0A1H5UB81"/>
<evidence type="ECO:0000256" key="8">
    <source>
        <dbReference type="ARBA" id="ARBA00038436"/>
    </source>
</evidence>
<dbReference type="InterPro" id="IPR007387">
    <property type="entry name" value="TRAP_DctQ"/>
</dbReference>
<dbReference type="GO" id="GO:0015740">
    <property type="term" value="P:C4-dicarboxylate transport"/>
    <property type="evidence" value="ECO:0007669"/>
    <property type="project" value="TreeGrafter"/>
</dbReference>
<feature type="transmembrane region" description="Helical" evidence="9">
    <location>
        <begin position="83"/>
        <end position="104"/>
    </location>
</feature>
<evidence type="ECO:0000256" key="2">
    <source>
        <dbReference type="ARBA" id="ARBA00022448"/>
    </source>
</evidence>
<keyword evidence="6 9" id="KW-1133">Transmembrane helix</keyword>
<dbReference type="Pfam" id="PF04290">
    <property type="entry name" value="DctQ"/>
    <property type="match status" value="1"/>
</dbReference>
<comment type="subunit">
    <text evidence="9">The complex comprises the extracytoplasmic solute receptor protein and the two transmembrane proteins.</text>
</comment>
<feature type="transmembrane region" description="Helical" evidence="9">
    <location>
        <begin position="44"/>
        <end position="62"/>
    </location>
</feature>
<evidence type="ECO:0000256" key="5">
    <source>
        <dbReference type="ARBA" id="ARBA00022692"/>
    </source>
</evidence>
<keyword evidence="2 9" id="KW-0813">Transport</keyword>
<evidence type="ECO:0000313" key="12">
    <source>
        <dbReference type="Proteomes" id="UP000236745"/>
    </source>
</evidence>
<evidence type="ECO:0000259" key="10">
    <source>
        <dbReference type="Pfam" id="PF04290"/>
    </source>
</evidence>
<keyword evidence="3" id="KW-1003">Cell membrane</keyword>
<evidence type="ECO:0000256" key="9">
    <source>
        <dbReference type="RuleBase" id="RU369079"/>
    </source>
</evidence>
<dbReference type="GO" id="GO:0005886">
    <property type="term" value="C:plasma membrane"/>
    <property type="evidence" value="ECO:0007669"/>
    <property type="project" value="UniProtKB-SubCell"/>
</dbReference>
<dbReference type="RefSeq" id="WP_104001329.1">
    <property type="nucleotide sequence ID" value="NZ_FNVQ01000001.1"/>
</dbReference>
<evidence type="ECO:0000313" key="11">
    <source>
        <dbReference type="EMBL" id="SEF72274.1"/>
    </source>
</evidence>
<protein>
    <recommendedName>
        <fullName evidence="9">TRAP transporter small permease protein</fullName>
    </recommendedName>
</protein>
<comment type="subcellular location">
    <subcellularLocation>
        <location evidence="1 9">Cell inner membrane</location>
        <topology evidence="1 9">Multi-pass membrane protein</topology>
    </subcellularLocation>
</comment>
<dbReference type="PANTHER" id="PTHR35011">
    <property type="entry name" value="2,3-DIKETO-L-GULONATE TRAP TRANSPORTER SMALL PERMEASE PROTEIN YIAM"/>
    <property type="match status" value="1"/>
</dbReference>
<proteinExistence type="inferred from homology"/>
<dbReference type="OrthoDB" id="4964541at2"/>
<keyword evidence="7 9" id="KW-0472">Membrane</keyword>
<evidence type="ECO:0000256" key="1">
    <source>
        <dbReference type="ARBA" id="ARBA00004429"/>
    </source>
</evidence>
<dbReference type="InterPro" id="IPR055348">
    <property type="entry name" value="DctQ"/>
</dbReference>
<feature type="domain" description="Tripartite ATP-independent periplasmic transporters DctQ component" evidence="10">
    <location>
        <begin position="21"/>
        <end position="144"/>
    </location>
</feature>
<accession>A0A1H5UB81</accession>
<dbReference type="GO" id="GO:0022857">
    <property type="term" value="F:transmembrane transporter activity"/>
    <property type="evidence" value="ECO:0007669"/>
    <property type="project" value="UniProtKB-UniRule"/>
</dbReference>
<dbReference type="PANTHER" id="PTHR35011:SF2">
    <property type="entry name" value="2,3-DIKETO-L-GULONATE TRAP TRANSPORTER SMALL PERMEASE PROTEIN YIAM"/>
    <property type="match status" value="1"/>
</dbReference>
<keyword evidence="4 9" id="KW-0997">Cell inner membrane</keyword>
<keyword evidence="12" id="KW-1185">Reference proteome</keyword>